<dbReference type="InterPro" id="IPR046373">
    <property type="entry name" value="Acyl-CoA_Oxase/DH_mid-dom_sf"/>
</dbReference>
<keyword evidence="9" id="KW-0276">Fatty acid metabolism</keyword>
<evidence type="ECO:0000256" key="11">
    <source>
        <dbReference type="ARBA" id="ARBA00023098"/>
    </source>
</evidence>
<name>A0A3B0Z7J1_9ZZZZ</name>
<dbReference type="GO" id="GO:0070991">
    <property type="term" value="F:medium-chain fatty acyl-CoA dehydrogenase activity"/>
    <property type="evidence" value="ECO:0007669"/>
    <property type="project" value="UniProtKB-EC"/>
</dbReference>
<feature type="domain" description="Acyl-CoA oxidase/dehydrogenase middle" evidence="17">
    <location>
        <begin position="242"/>
        <end position="332"/>
    </location>
</feature>
<evidence type="ECO:0000313" key="20">
    <source>
        <dbReference type="EMBL" id="VAW76656.1"/>
    </source>
</evidence>
<dbReference type="FunFam" id="2.40.110.10:FF:000010">
    <property type="entry name" value="Acyl-CoA dehydrogenase"/>
    <property type="match status" value="1"/>
</dbReference>
<keyword evidence="15" id="KW-0812">Transmembrane</keyword>
<evidence type="ECO:0000256" key="3">
    <source>
        <dbReference type="ARBA" id="ARBA00009347"/>
    </source>
</evidence>
<evidence type="ECO:0000256" key="10">
    <source>
        <dbReference type="ARBA" id="ARBA00023002"/>
    </source>
</evidence>
<evidence type="ECO:0000256" key="12">
    <source>
        <dbReference type="ARBA" id="ARBA00047882"/>
    </source>
</evidence>
<dbReference type="InterPro" id="IPR050741">
    <property type="entry name" value="Acyl-CoA_dehydrogenase"/>
</dbReference>
<dbReference type="Pfam" id="PF02771">
    <property type="entry name" value="Acyl-CoA_dh_N"/>
    <property type="match status" value="1"/>
</dbReference>
<dbReference type="GO" id="GO:0050660">
    <property type="term" value="F:flavin adenine dinucleotide binding"/>
    <property type="evidence" value="ECO:0007669"/>
    <property type="project" value="InterPro"/>
</dbReference>
<dbReference type="AlphaFoldDB" id="A0A3B0Z7J1"/>
<dbReference type="GO" id="GO:0005737">
    <property type="term" value="C:cytoplasm"/>
    <property type="evidence" value="ECO:0007669"/>
    <property type="project" value="TreeGrafter"/>
</dbReference>
<evidence type="ECO:0000256" key="1">
    <source>
        <dbReference type="ARBA" id="ARBA00001974"/>
    </source>
</evidence>
<feature type="region of interest" description="Disordered" evidence="14">
    <location>
        <begin position="801"/>
        <end position="825"/>
    </location>
</feature>
<evidence type="ECO:0000259" key="17">
    <source>
        <dbReference type="Pfam" id="PF02770"/>
    </source>
</evidence>
<dbReference type="InterPro" id="IPR009100">
    <property type="entry name" value="AcylCoA_DH/oxidase_NM_dom_sf"/>
</dbReference>
<protein>
    <recommendedName>
        <fullName evidence="6">Acyl-coenzyme A dehydrogenase</fullName>
        <ecNumber evidence="4">1.3.8.7</ecNumber>
        <ecNumber evidence="5">1.3.8.8</ecNumber>
    </recommendedName>
</protein>
<evidence type="ECO:0000256" key="6">
    <source>
        <dbReference type="ARBA" id="ARBA00020144"/>
    </source>
</evidence>
<evidence type="ECO:0000256" key="9">
    <source>
        <dbReference type="ARBA" id="ARBA00022832"/>
    </source>
</evidence>
<evidence type="ECO:0000259" key="16">
    <source>
        <dbReference type="Pfam" id="PF00441"/>
    </source>
</evidence>
<feature type="domain" description="Acyl-CoA dehydrogenase/oxidase N-terminal" evidence="18">
    <location>
        <begin position="144"/>
        <end position="238"/>
    </location>
</feature>
<keyword evidence="15" id="KW-0472">Membrane</keyword>
<dbReference type="InterPro" id="IPR036250">
    <property type="entry name" value="AcylCo_DH-like_C"/>
</dbReference>
<comment type="similarity">
    <text evidence="3">Belongs to the acyl-CoA dehydrogenase family.</text>
</comment>
<dbReference type="EMBL" id="UOFM01000186">
    <property type="protein sequence ID" value="VAW76656.1"/>
    <property type="molecule type" value="Genomic_DNA"/>
</dbReference>
<dbReference type="GO" id="GO:0033539">
    <property type="term" value="P:fatty acid beta-oxidation using acyl-CoA dehydrogenase"/>
    <property type="evidence" value="ECO:0007669"/>
    <property type="project" value="InterPro"/>
</dbReference>
<feature type="compositionally biased region" description="Polar residues" evidence="14">
    <location>
        <begin position="808"/>
        <end position="825"/>
    </location>
</feature>
<keyword evidence="11" id="KW-0443">Lipid metabolism</keyword>
<dbReference type="InterPro" id="IPR037069">
    <property type="entry name" value="AcylCoA_DH/ox_N_sf"/>
</dbReference>
<dbReference type="GO" id="GO:0004466">
    <property type="term" value="F:long-chain fatty acyl-CoA dehydrogenase activity"/>
    <property type="evidence" value="ECO:0007669"/>
    <property type="project" value="UniProtKB-EC"/>
</dbReference>
<evidence type="ECO:0000259" key="19">
    <source>
        <dbReference type="Pfam" id="PF09317"/>
    </source>
</evidence>
<feature type="domain" description="Acyl-CoA dehydrogenase/oxidase C-terminal" evidence="16">
    <location>
        <begin position="365"/>
        <end position="512"/>
    </location>
</feature>
<dbReference type="PANTHER" id="PTHR48083:SF33">
    <property type="entry name" value="ACYL-COENZYME A DEHYDROGENASE"/>
    <property type="match status" value="1"/>
</dbReference>
<evidence type="ECO:0000259" key="18">
    <source>
        <dbReference type="Pfam" id="PF02771"/>
    </source>
</evidence>
<dbReference type="InterPro" id="IPR013786">
    <property type="entry name" value="AcylCoA_DH/ox_N"/>
</dbReference>
<comment type="cofactor">
    <cofactor evidence="1">
        <name>FAD</name>
        <dbReference type="ChEBI" id="CHEBI:57692"/>
    </cofactor>
</comment>
<proteinExistence type="inferred from homology"/>
<dbReference type="PANTHER" id="PTHR48083">
    <property type="entry name" value="MEDIUM-CHAIN SPECIFIC ACYL-COA DEHYDROGENASE, MITOCHONDRIAL-RELATED"/>
    <property type="match status" value="1"/>
</dbReference>
<evidence type="ECO:0000256" key="5">
    <source>
        <dbReference type="ARBA" id="ARBA00012040"/>
    </source>
</evidence>
<dbReference type="NCBIfam" id="NF007000">
    <property type="entry name" value="PRK09463.1"/>
    <property type="match status" value="1"/>
</dbReference>
<dbReference type="EC" id="1.3.8.8" evidence="5"/>
<reference evidence="20" key="1">
    <citation type="submission" date="2018-06" db="EMBL/GenBank/DDBJ databases">
        <authorList>
            <person name="Zhirakovskaya E."/>
        </authorList>
    </citation>
    <scope>NUCLEOTIDE SEQUENCE</scope>
</reference>
<dbReference type="UniPathway" id="UPA00659"/>
<feature type="domain" description="Acyl-CoA dehydrogenase C-terminal bacterial-type" evidence="19">
    <location>
        <begin position="519"/>
        <end position="798"/>
    </location>
</feature>
<dbReference type="NCBIfam" id="NF009586">
    <property type="entry name" value="PRK13026.1"/>
    <property type="match status" value="1"/>
</dbReference>
<keyword evidence="7" id="KW-0285">Flavoprotein</keyword>
<keyword evidence="8" id="KW-0274">FAD</keyword>
<gene>
    <name evidence="20" type="ORF">MNBD_GAMMA14-2009</name>
</gene>
<evidence type="ECO:0000256" key="8">
    <source>
        <dbReference type="ARBA" id="ARBA00022827"/>
    </source>
</evidence>
<dbReference type="Pfam" id="PF00441">
    <property type="entry name" value="Acyl-CoA_dh_1"/>
    <property type="match status" value="1"/>
</dbReference>
<comment type="pathway">
    <text evidence="2">Lipid metabolism; fatty acid beta-oxidation.</text>
</comment>
<feature type="transmembrane region" description="Helical" evidence="15">
    <location>
        <begin position="42"/>
        <end position="65"/>
    </location>
</feature>
<dbReference type="InterPro" id="IPR009075">
    <property type="entry name" value="AcylCo_DH/oxidase_C"/>
</dbReference>
<evidence type="ECO:0000256" key="14">
    <source>
        <dbReference type="SAM" id="MobiDB-lite"/>
    </source>
</evidence>
<dbReference type="Gene3D" id="1.10.540.10">
    <property type="entry name" value="Acyl-CoA dehydrogenase/oxidase, N-terminal domain"/>
    <property type="match status" value="1"/>
</dbReference>
<dbReference type="FunFam" id="1.20.140.10:FF:000009">
    <property type="entry name" value="Acyl-CoA dehydrogenase"/>
    <property type="match status" value="1"/>
</dbReference>
<comment type="catalytic activity">
    <reaction evidence="13">
        <text>a long-chain 2,3-saturated fatty acyl-CoA + oxidized [electron-transfer flavoprotein] + H(+) = a long-chain (2E)-enoyl-CoA + reduced [electron-transfer flavoprotein]</text>
        <dbReference type="Rhea" id="RHEA:17721"/>
        <dbReference type="Rhea" id="RHEA-COMP:10685"/>
        <dbReference type="Rhea" id="RHEA-COMP:10686"/>
        <dbReference type="ChEBI" id="CHEBI:15378"/>
        <dbReference type="ChEBI" id="CHEBI:57692"/>
        <dbReference type="ChEBI" id="CHEBI:58307"/>
        <dbReference type="ChEBI" id="CHEBI:83721"/>
        <dbReference type="ChEBI" id="CHEBI:83727"/>
        <dbReference type="EC" id="1.3.8.8"/>
    </reaction>
</comment>
<evidence type="ECO:0000256" key="2">
    <source>
        <dbReference type="ARBA" id="ARBA00005005"/>
    </source>
</evidence>
<dbReference type="SUPFAM" id="SSF47203">
    <property type="entry name" value="Acyl-CoA dehydrogenase C-terminal domain-like"/>
    <property type="match status" value="1"/>
</dbReference>
<dbReference type="Pfam" id="PF09317">
    <property type="entry name" value="ACDH_C"/>
    <property type="match status" value="1"/>
</dbReference>
<dbReference type="Gene3D" id="1.20.140.10">
    <property type="entry name" value="Butyryl-CoA Dehydrogenase, subunit A, domain 3"/>
    <property type="match status" value="1"/>
</dbReference>
<dbReference type="Pfam" id="PF02770">
    <property type="entry name" value="Acyl-CoA_dh_M"/>
    <property type="match status" value="1"/>
</dbReference>
<evidence type="ECO:0000256" key="7">
    <source>
        <dbReference type="ARBA" id="ARBA00022630"/>
    </source>
</evidence>
<evidence type="ECO:0000256" key="15">
    <source>
        <dbReference type="SAM" id="Phobius"/>
    </source>
</evidence>
<comment type="catalytic activity">
    <reaction evidence="12">
        <text>a medium-chain 2,3-saturated fatty acyl-CoA + oxidized [electron-transfer flavoprotein] + H(+) = a medium-chain (2E)-enoyl-CoA + reduced [electron-transfer flavoprotein]</text>
        <dbReference type="Rhea" id="RHEA:14477"/>
        <dbReference type="Rhea" id="RHEA-COMP:10685"/>
        <dbReference type="Rhea" id="RHEA-COMP:10686"/>
        <dbReference type="ChEBI" id="CHEBI:15378"/>
        <dbReference type="ChEBI" id="CHEBI:57692"/>
        <dbReference type="ChEBI" id="CHEBI:58307"/>
        <dbReference type="ChEBI" id="CHEBI:83723"/>
        <dbReference type="ChEBI" id="CHEBI:83726"/>
        <dbReference type="EC" id="1.3.8.7"/>
    </reaction>
</comment>
<evidence type="ECO:0000256" key="4">
    <source>
        <dbReference type="ARBA" id="ARBA00012033"/>
    </source>
</evidence>
<dbReference type="CDD" id="cd00567">
    <property type="entry name" value="ACAD"/>
    <property type="match status" value="1"/>
</dbReference>
<keyword evidence="10" id="KW-0560">Oxidoreductase</keyword>
<sequence>MATLLEVIIVIAAIWSLAARRAPAWAWSGVIGAWLLIWPSLHAVSAWVLTPVWLVFIPVAAVLGFPNLRCKVISQPILQMFRKLMPSVSDTEREALEAGSTWWEADLFSGNPDWQKLLAYDKPALNAEEQAFIDGPVNELCRMIDDWKITEDLHDLPLPVWQFLKQQRFFGMIIPKQYGGLEFTAHGHSSVVLKIASRSITAAVTTMVPNSLGPAQLLLHYGTEEQKNYYLPRLASGEEIPCFALTGPEAGSDAAAMPDNGVVCRQSFNGEETLGIRLNWEKRYITLGPVATVLGLAFKLFDPEHLIGDKEERGITLALIPTDTPGIDIGNRHFPLNQAFMNGPNRGKDVFIPMDWIIGGQARIGEGWRMLMESLADGRSISLPALSTGAGKLVARTCGAYAAVRKQFKTPIGKFEGISEVLGRIAGNAYAMDGARGLTTLAVDRGEKPSVASAIVKYHLTERMRRVIDDAMDIHGGKGICMGPHNYLARIYQAIPISITVEGANILTRSLIIFGQGAIRCHPWLLKEMESAQNNNVVAFDQALFSHIKLLTSNLARATFHGLTRARFAQAPTHSGEARYYRQLTRLSAVFAVTAESALLTLGGELKRKESISGRLGDVLSLMYLASAALKRFEDEGRQAADQPLLEWVVRDSLYQAQQKLFEVYDNLPNRALGRVLKWILFPYNASYRAPDDALLQRAANVILRAGTARERLTEGLFISDDENDPINQLEVALEHATAAQPILRNLRNAMRSGQLESGDPEQSLAEGVSAGVIDEREATQVRTAIEARQRVVSVDEFPGDYWKEKNSSWQRNPTPSPQAGQSTL</sequence>
<dbReference type="Gene3D" id="2.40.110.10">
    <property type="entry name" value="Butyryl-CoA Dehydrogenase, subunit A, domain 2"/>
    <property type="match status" value="1"/>
</dbReference>
<organism evidence="20">
    <name type="scientific">hydrothermal vent metagenome</name>
    <dbReference type="NCBI Taxonomy" id="652676"/>
    <lineage>
        <taxon>unclassified sequences</taxon>
        <taxon>metagenomes</taxon>
        <taxon>ecological metagenomes</taxon>
    </lineage>
</organism>
<accession>A0A3B0Z7J1</accession>
<dbReference type="SUPFAM" id="SSF56645">
    <property type="entry name" value="Acyl-CoA dehydrogenase NM domain-like"/>
    <property type="match status" value="1"/>
</dbReference>
<dbReference type="FunFam" id="1.10.540.10:FF:000004">
    <property type="entry name" value="Acyl-CoA dehydrogenase"/>
    <property type="match status" value="1"/>
</dbReference>
<dbReference type="EC" id="1.3.8.7" evidence="4"/>
<dbReference type="InterPro" id="IPR006091">
    <property type="entry name" value="Acyl-CoA_Oxase/DH_mid-dom"/>
</dbReference>
<evidence type="ECO:0000256" key="13">
    <source>
        <dbReference type="ARBA" id="ARBA00049247"/>
    </source>
</evidence>
<keyword evidence="15" id="KW-1133">Transmembrane helix</keyword>
<dbReference type="InterPro" id="IPR015396">
    <property type="entry name" value="FadE_C"/>
</dbReference>